<dbReference type="Proteomes" id="UP000697995">
    <property type="component" value="Unassembled WGS sequence"/>
</dbReference>
<reference evidence="3 4" key="1">
    <citation type="journal article" date="2020" name="Microorganisms">
        <title>Osmotic Adaptation and Compatible Solute Biosynthesis of Phototrophic Bacteria as Revealed from Genome Analyses.</title>
        <authorList>
            <person name="Imhoff J.F."/>
            <person name="Rahn T."/>
            <person name="Kunzel S."/>
            <person name="Keller A."/>
            <person name="Neulinger S.C."/>
        </authorList>
    </citation>
    <scope>NUCLEOTIDE SEQUENCE [LARGE SCALE GENOMIC DNA]</scope>
    <source>
        <strain evidence="3 4">DSM 15382</strain>
    </source>
</reference>
<feature type="transmembrane region" description="Helical" evidence="1">
    <location>
        <begin position="115"/>
        <end position="135"/>
    </location>
</feature>
<feature type="transmembrane region" description="Helical" evidence="1">
    <location>
        <begin position="227"/>
        <end position="244"/>
    </location>
</feature>
<evidence type="ECO:0000256" key="1">
    <source>
        <dbReference type="SAM" id="Phobius"/>
    </source>
</evidence>
<evidence type="ECO:0000259" key="2">
    <source>
        <dbReference type="Pfam" id="PF06181"/>
    </source>
</evidence>
<proteinExistence type="predicted"/>
<feature type="transmembrane region" description="Helical" evidence="1">
    <location>
        <begin position="82"/>
        <end position="100"/>
    </location>
</feature>
<dbReference type="RefSeq" id="WP_133219680.1">
    <property type="nucleotide sequence ID" value="NZ_NRSG01000126.1"/>
</dbReference>
<feature type="transmembrane region" description="Helical" evidence="1">
    <location>
        <begin position="12"/>
        <end position="32"/>
    </location>
</feature>
<dbReference type="InterPro" id="IPR010389">
    <property type="entry name" value="Urate_ox_N"/>
</dbReference>
<protein>
    <submittedName>
        <fullName evidence="3">Cysteine desulfurase</fullName>
    </submittedName>
</protein>
<keyword evidence="4" id="KW-1185">Reference proteome</keyword>
<dbReference type="InterPro" id="IPR036909">
    <property type="entry name" value="Cyt_c-like_dom_sf"/>
</dbReference>
<sequence length="411" mass="44731">MDPYLHEWGGMLLRWLHVLAGMAWIGSSFYFMHIDAMLKPAPDIPAGKGGEMWEVHGGGFYQVRKWLVAPASLPPQLLWHKWEAYTTWLSGFALLAWVYYGASDLFLIDPEVADISAPVAAAIGIGSLVLGWVAYDRLCKSRLGDNEVALGAVGFVFVVLLAFLFQQVFSGRGAMIHTGAVMATWMAGNVAMIIIPNQRKVISALQRGEAPDPALGKAGKVRSTHNNYLTLPVLFLMLANHYPILWSTPYAFVVVALVLVAGAVIRVFYNLRHSGRGNAWWTWAVAAACLLLAAVVSLTSSPIGRERLGLATSEPGNTTLPRGMAPPPDQVVEVVIGRCSMCHAAEPVWAGIAIAPKGVRLDTPEHIARQAAAIRLQAVSSHAMPPNNITRMEPEERRILAQWLAPGRPAR</sequence>
<accession>A0ABS1CZ40</accession>
<keyword evidence="1" id="KW-0472">Membrane</keyword>
<evidence type="ECO:0000313" key="4">
    <source>
        <dbReference type="Proteomes" id="UP000697995"/>
    </source>
</evidence>
<organism evidence="3 4">
    <name type="scientific">Paracraurococcus ruber</name>
    <dbReference type="NCBI Taxonomy" id="77675"/>
    <lineage>
        <taxon>Bacteria</taxon>
        <taxon>Pseudomonadati</taxon>
        <taxon>Pseudomonadota</taxon>
        <taxon>Alphaproteobacteria</taxon>
        <taxon>Acetobacterales</taxon>
        <taxon>Roseomonadaceae</taxon>
        <taxon>Paracraurococcus</taxon>
    </lineage>
</organism>
<evidence type="ECO:0000313" key="3">
    <source>
        <dbReference type="EMBL" id="MBK1659813.1"/>
    </source>
</evidence>
<name>A0ABS1CZ40_9PROT</name>
<comment type="caution">
    <text evidence="3">The sequence shown here is derived from an EMBL/GenBank/DDBJ whole genome shotgun (WGS) entry which is preliminary data.</text>
</comment>
<dbReference type="EMBL" id="NRSG01000126">
    <property type="protein sequence ID" value="MBK1659813.1"/>
    <property type="molecule type" value="Genomic_DNA"/>
</dbReference>
<feature type="transmembrane region" description="Helical" evidence="1">
    <location>
        <begin position="147"/>
        <end position="169"/>
    </location>
</feature>
<feature type="domain" description="Urate oxidase N-terminal" evidence="2">
    <location>
        <begin position="4"/>
        <end position="296"/>
    </location>
</feature>
<keyword evidence="1" id="KW-1133">Transmembrane helix</keyword>
<feature type="transmembrane region" description="Helical" evidence="1">
    <location>
        <begin position="250"/>
        <end position="268"/>
    </location>
</feature>
<dbReference type="SUPFAM" id="SSF46626">
    <property type="entry name" value="Cytochrome c"/>
    <property type="match status" value="1"/>
</dbReference>
<keyword evidence="1" id="KW-0812">Transmembrane</keyword>
<feature type="transmembrane region" description="Helical" evidence="1">
    <location>
        <begin position="280"/>
        <end position="298"/>
    </location>
</feature>
<gene>
    <name evidence="3" type="ORF">CKO45_16400</name>
</gene>
<feature type="transmembrane region" description="Helical" evidence="1">
    <location>
        <begin position="175"/>
        <end position="195"/>
    </location>
</feature>
<dbReference type="Pfam" id="PF06181">
    <property type="entry name" value="Urate_ox_N"/>
    <property type="match status" value="1"/>
</dbReference>